<dbReference type="Gene3D" id="3.30.70.330">
    <property type="match status" value="1"/>
</dbReference>
<proteinExistence type="predicted"/>
<feature type="region of interest" description="Disordered" evidence="3">
    <location>
        <begin position="627"/>
        <end position="698"/>
    </location>
</feature>
<reference evidence="5" key="1">
    <citation type="submission" date="2022-01" db="EMBL/GenBank/DDBJ databases">
        <authorList>
            <person name="King R."/>
        </authorList>
    </citation>
    <scope>NUCLEOTIDE SEQUENCE</scope>
</reference>
<feature type="compositionally biased region" description="Polar residues" evidence="3">
    <location>
        <begin position="539"/>
        <end position="559"/>
    </location>
</feature>
<feature type="region of interest" description="Disordered" evidence="3">
    <location>
        <begin position="1"/>
        <end position="170"/>
    </location>
</feature>
<dbReference type="SMART" id="SM00360">
    <property type="entry name" value="RRM"/>
    <property type="match status" value="1"/>
</dbReference>
<evidence type="ECO:0000256" key="1">
    <source>
        <dbReference type="ARBA" id="ARBA00022884"/>
    </source>
</evidence>
<dbReference type="InterPro" id="IPR035979">
    <property type="entry name" value="RBD_domain_sf"/>
</dbReference>
<protein>
    <recommendedName>
        <fullName evidence="4">RRM domain-containing protein</fullName>
    </recommendedName>
</protein>
<feature type="compositionally biased region" description="Basic and acidic residues" evidence="3">
    <location>
        <begin position="685"/>
        <end position="696"/>
    </location>
</feature>
<feature type="compositionally biased region" description="Polar residues" evidence="3">
    <location>
        <begin position="135"/>
        <end position="149"/>
    </location>
</feature>
<dbReference type="EMBL" id="OU900099">
    <property type="protein sequence ID" value="CAG9863187.1"/>
    <property type="molecule type" value="Genomic_DNA"/>
</dbReference>
<feature type="compositionally biased region" description="Polar residues" evidence="3">
    <location>
        <begin position="92"/>
        <end position="105"/>
    </location>
</feature>
<feature type="region of interest" description="Disordered" evidence="3">
    <location>
        <begin position="777"/>
        <end position="846"/>
    </location>
</feature>
<feature type="region of interest" description="Disordered" evidence="3">
    <location>
        <begin position="220"/>
        <end position="249"/>
    </location>
</feature>
<dbReference type="InterPro" id="IPR000504">
    <property type="entry name" value="RRM_dom"/>
</dbReference>
<feature type="compositionally biased region" description="Polar residues" evidence="3">
    <location>
        <begin position="777"/>
        <end position="794"/>
    </location>
</feature>
<feature type="compositionally biased region" description="Acidic residues" evidence="3">
    <location>
        <begin position="579"/>
        <end position="591"/>
    </location>
</feature>
<sequence length="863" mass="96139">MNNHNTVFDPSLFTKPPPNYIKNESGNWNNFKIPPLPRNGTKKTNNTVDKKEHFPVAPQRAPRKVSNHSTGSGQSKKYTQYPSLHPIPYPSFRNNTNKSSQASSRSYVNSNQQNSKNYQKPSTSNSSMSNPPPNYKSQMAENASQNIGVNSVPFKPNVPPPNMHNSPYSRNLKANPLALQAQAQALSAGQYDEASTSYFMPVWYGYPVAESKYPYTAAPLPPSQPNYPPPQQPPLPLDAPPQIPPPPPTSVQNGYTMDSSMANMPMQNHMNHPVEPSQRPMQNQQTPMANYQAGMSPYLVYNNNTPFIQNHYGVTRKYEGNCDQKKNLKKKKKPLSQVVPQRREWSIEDAKKALDAEKECNKRTRRQGLIIKFPDQEVNRDIVTSFHTGIESVHFQQPSTPRYCFVTLTESADPETVIKQLNQIKFGLGYLHAEIKKDREDEQGIRPTDIDPLTLYVGNLAQEITKEDMTKTYPKQKRIDIGYAKKMKYTRYAFVSFYNVTDAIEAFKTTHSSQMYSKSLIVRFRRLHGTVGMPGEVRVQTSRQSRLSETDSLTETESLPSPWDIDVSSWDNNLPAPDAVDDDDDDDDQDEGCVTKESIPCIEEDRKPVVSQPSFSGYVRIKKEIQTSSTTSPTINCDEFEDMSDNESSSGYGENDDQTSDPQTPEPTEQPTVEAPECANPVIKSEFKMDSSEKGKSRYRVVATKMSLKRTATVTPGRCPAVIKQEINDSQNAPLDNFNTNESAVPEDNSNSNSTATDHLTDDLSTTDLITTDLTANSCVSPNADDNTPATPNADTCGEDEWNASTSVNVKTELELPPETVNKPPVNEDEDDLGGDDDDGDEGDAAITSLNSLLLNAKRGGNI</sequence>
<evidence type="ECO:0000313" key="5">
    <source>
        <dbReference type="EMBL" id="CAG9863187.1"/>
    </source>
</evidence>
<feature type="compositionally biased region" description="Low complexity" evidence="3">
    <location>
        <begin position="660"/>
        <end position="677"/>
    </location>
</feature>
<name>A0A9N9TYT3_PHYSR</name>
<feature type="compositionally biased region" description="Acidic residues" evidence="3">
    <location>
        <begin position="827"/>
        <end position="844"/>
    </location>
</feature>
<organism evidence="5 6">
    <name type="scientific">Phyllotreta striolata</name>
    <name type="common">Striped flea beetle</name>
    <name type="synonym">Crioceris striolata</name>
    <dbReference type="NCBI Taxonomy" id="444603"/>
    <lineage>
        <taxon>Eukaryota</taxon>
        <taxon>Metazoa</taxon>
        <taxon>Ecdysozoa</taxon>
        <taxon>Arthropoda</taxon>
        <taxon>Hexapoda</taxon>
        <taxon>Insecta</taxon>
        <taxon>Pterygota</taxon>
        <taxon>Neoptera</taxon>
        <taxon>Endopterygota</taxon>
        <taxon>Coleoptera</taxon>
        <taxon>Polyphaga</taxon>
        <taxon>Cucujiformia</taxon>
        <taxon>Chrysomeloidea</taxon>
        <taxon>Chrysomelidae</taxon>
        <taxon>Galerucinae</taxon>
        <taxon>Alticini</taxon>
        <taxon>Phyllotreta</taxon>
    </lineage>
</organism>
<dbReference type="SUPFAM" id="SSF54928">
    <property type="entry name" value="RNA-binding domain, RBD"/>
    <property type="match status" value="1"/>
</dbReference>
<evidence type="ECO:0000313" key="6">
    <source>
        <dbReference type="Proteomes" id="UP001153712"/>
    </source>
</evidence>
<accession>A0A9N9TYT3</accession>
<feature type="region of interest" description="Disordered" evidence="3">
    <location>
        <begin position="536"/>
        <end position="609"/>
    </location>
</feature>
<dbReference type="InterPro" id="IPR012677">
    <property type="entry name" value="Nucleotide-bd_a/b_plait_sf"/>
</dbReference>
<dbReference type="GO" id="GO:0003723">
    <property type="term" value="F:RNA binding"/>
    <property type="evidence" value="ECO:0007669"/>
    <property type="project" value="UniProtKB-UniRule"/>
</dbReference>
<dbReference type="PROSITE" id="PS50102">
    <property type="entry name" value="RRM"/>
    <property type="match status" value="1"/>
</dbReference>
<keyword evidence="1 2" id="KW-0694">RNA-binding</keyword>
<evidence type="ECO:0000256" key="3">
    <source>
        <dbReference type="SAM" id="MobiDB-lite"/>
    </source>
</evidence>
<keyword evidence="6" id="KW-1185">Reference proteome</keyword>
<feature type="domain" description="RRM" evidence="4">
    <location>
        <begin position="453"/>
        <end position="527"/>
    </location>
</feature>
<feature type="compositionally biased region" description="Polar residues" evidence="3">
    <location>
        <begin position="728"/>
        <end position="754"/>
    </location>
</feature>
<dbReference type="OrthoDB" id="4726at2759"/>
<evidence type="ECO:0000256" key="2">
    <source>
        <dbReference type="PROSITE-ProRule" id="PRU00176"/>
    </source>
</evidence>
<feature type="compositionally biased region" description="Polar residues" evidence="3">
    <location>
        <begin position="67"/>
        <end position="82"/>
    </location>
</feature>
<feature type="compositionally biased region" description="Low complexity" evidence="3">
    <location>
        <begin position="106"/>
        <end position="129"/>
    </location>
</feature>
<feature type="region of interest" description="Disordered" evidence="3">
    <location>
        <begin position="725"/>
        <end position="760"/>
    </location>
</feature>
<dbReference type="Proteomes" id="UP001153712">
    <property type="component" value="Chromosome 6"/>
</dbReference>
<gene>
    <name evidence="5" type="ORF">PHYEVI_LOCUS9486</name>
</gene>
<dbReference type="CDD" id="cd00590">
    <property type="entry name" value="RRM_SF"/>
    <property type="match status" value="1"/>
</dbReference>
<dbReference type="AlphaFoldDB" id="A0A9N9TYT3"/>
<evidence type="ECO:0000259" key="4">
    <source>
        <dbReference type="PROSITE" id="PS50102"/>
    </source>
</evidence>